<dbReference type="Proteomes" id="UP000695007">
    <property type="component" value="Unplaced"/>
</dbReference>
<evidence type="ECO:0000313" key="2">
    <source>
        <dbReference type="Proteomes" id="UP000695007"/>
    </source>
</evidence>
<dbReference type="InterPro" id="IPR013106">
    <property type="entry name" value="Ig_V-set"/>
</dbReference>
<protein>
    <submittedName>
        <fullName evidence="3">Uncharacterized protein LOC105359478</fullName>
    </submittedName>
</protein>
<dbReference type="Pfam" id="PF07686">
    <property type="entry name" value="V-set"/>
    <property type="match status" value="1"/>
</dbReference>
<name>A0AAJ6VJI6_9HYME</name>
<dbReference type="InterPro" id="IPR003598">
    <property type="entry name" value="Ig_sub2"/>
</dbReference>
<keyword evidence="2" id="KW-1185">Reference proteome</keyword>
<feature type="domain" description="Ig-like" evidence="1">
    <location>
        <begin position="243"/>
        <end position="342"/>
    </location>
</feature>
<dbReference type="SMART" id="SM00409">
    <property type="entry name" value="IG"/>
    <property type="match status" value="2"/>
</dbReference>
<dbReference type="PROSITE" id="PS50835">
    <property type="entry name" value="IG_LIKE"/>
    <property type="match status" value="2"/>
</dbReference>
<accession>A0AAJ6VJI6</accession>
<dbReference type="RefSeq" id="XP_011494394.1">
    <property type="nucleotide sequence ID" value="XM_011496092.1"/>
</dbReference>
<dbReference type="SMART" id="SM00408">
    <property type="entry name" value="IGc2"/>
    <property type="match status" value="2"/>
</dbReference>
<reference evidence="3" key="1">
    <citation type="submission" date="2025-08" db="UniProtKB">
        <authorList>
            <consortium name="RefSeq"/>
        </authorList>
    </citation>
    <scope>IDENTIFICATION</scope>
</reference>
<dbReference type="PANTHER" id="PTHR23279">
    <property type="entry name" value="DEFECTIVE PROBOSCIS EXTENSION RESPONSE DPR -RELATED"/>
    <property type="match status" value="1"/>
</dbReference>
<evidence type="ECO:0000313" key="3">
    <source>
        <dbReference type="RefSeq" id="XP_011494394.1"/>
    </source>
</evidence>
<dbReference type="InterPro" id="IPR013151">
    <property type="entry name" value="Immunoglobulin_dom"/>
</dbReference>
<sequence>MGCVRRILKELRIKDCDLVKPLALPLQGTEDDVTHHLEINITTMKSVASNSSTHHRTKIEENIEMKQTEAAATNIDAPVTNERTSETMKGNYLAGNPKITTAASISEPAAAVKKELKVSFSSEIEATAPHQERLIGFIDNTTNRSPEGIITSRLSRNESSSRRLSAPETSTTVLEASITGSSAKTLSASTTIGTTQLTTSVLGKVAFKTRNDLVGGTFHEIKSGQKINGLNQGYIGISKIVKPNIASALGKYTPYFEDGQKEVNVTTRIGSTVVLDCEIGMLGNKTVTWSYHSADVIRLLTVGRSAYSIDQRISLFFRYPTNWRLRIQYATPRDSGLYECQVATFPPLVKKIHLLVTAPILVIMDDSGRIKSGERHLKAGSALRLRCEARDVPERYNETVIWTRGDEILNEDVSENRTAECLDGREIQVIVSTIVVEKATPRHAGNYSCVVPEKAKATVAVHVLNGELPAAVHDGNGVSKSVLNLWLVHLTVSYVFSR</sequence>
<dbReference type="InterPro" id="IPR036179">
    <property type="entry name" value="Ig-like_dom_sf"/>
</dbReference>
<feature type="domain" description="Ig-like" evidence="1">
    <location>
        <begin position="359"/>
        <end position="460"/>
    </location>
</feature>
<evidence type="ECO:0000259" key="1">
    <source>
        <dbReference type="PROSITE" id="PS50835"/>
    </source>
</evidence>
<dbReference type="Pfam" id="PF00047">
    <property type="entry name" value="ig"/>
    <property type="match status" value="1"/>
</dbReference>
<proteinExistence type="predicted"/>
<gene>
    <name evidence="3" type="primary">LOC105359478</name>
</gene>
<dbReference type="InterPro" id="IPR013783">
    <property type="entry name" value="Ig-like_fold"/>
</dbReference>
<dbReference type="InterPro" id="IPR037448">
    <property type="entry name" value="Zig-8"/>
</dbReference>
<dbReference type="GO" id="GO:0032589">
    <property type="term" value="C:neuron projection membrane"/>
    <property type="evidence" value="ECO:0007669"/>
    <property type="project" value="TreeGrafter"/>
</dbReference>
<dbReference type="Gene3D" id="2.60.40.10">
    <property type="entry name" value="Immunoglobulins"/>
    <property type="match status" value="2"/>
</dbReference>
<dbReference type="InterPro" id="IPR003599">
    <property type="entry name" value="Ig_sub"/>
</dbReference>
<dbReference type="PANTHER" id="PTHR23279:SF3">
    <property type="entry name" value="DEFECTIVE PROBOSCIS EXTENSION RESPONSE 18"/>
    <property type="match status" value="1"/>
</dbReference>
<dbReference type="KEGG" id="csol:105359478"/>
<dbReference type="GeneID" id="105359478"/>
<dbReference type="CDD" id="cd00096">
    <property type="entry name" value="Ig"/>
    <property type="match status" value="1"/>
</dbReference>
<dbReference type="InterPro" id="IPR007110">
    <property type="entry name" value="Ig-like_dom"/>
</dbReference>
<dbReference type="SUPFAM" id="SSF48726">
    <property type="entry name" value="Immunoglobulin"/>
    <property type="match status" value="2"/>
</dbReference>
<organism evidence="2 3">
    <name type="scientific">Ceratosolen solmsi marchali</name>
    <dbReference type="NCBI Taxonomy" id="326594"/>
    <lineage>
        <taxon>Eukaryota</taxon>
        <taxon>Metazoa</taxon>
        <taxon>Ecdysozoa</taxon>
        <taxon>Arthropoda</taxon>
        <taxon>Hexapoda</taxon>
        <taxon>Insecta</taxon>
        <taxon>Pterygota</taxon>
        <taxon>Neoptera</taxon>
        <taxon>Endopterygota</taxon>
        <taxon>Hymenoptera</taxon>
        <taxon>Apocrita</taxon>
        <taxon>Proctotrupomorpha</taxon>
        <taxon>Chalcidoidea</taxon>
        <taxon>Agaonidae</taxon>
        <taxon>Agaoninae</taxon>
        <taxon>Ceratosolen</taxon>
    </lineage>
</organism>
<dbReference type="GO" id="GO:0050808">
    <property type="term" value="P:synapse organization"/>
    <property type="evidence" value="ECO:0007669"/>
    <property type="project" value="TreeGrafter"/>
</dbReference>
<dbReference type="AlphaFoldDB" id="A0AAJ6VJI6"/>